<dbReference type="Pfam" id="PF01136">
    <property type="entry name" value="Peptidase_U32"/>
    <property type="match status" value="1"/>
</dbReference>
<evidence type="ECO:0000313" key="5">
    <source>
        <dbReference type="EMBL" id="MBD3323319.1"/>
    </source>
</evidence>
<dbReference type="Pfam" id="PF16325">
    <property type="entry name" value="Peptidase_U32_C"/>
    <property type="match status" value="1"/>
</dbReference>
<keyword evidence="2" id="KW-0378">Hydrolase</keyword>
<dbReference type="PROSITE" id="PS01276">
    <property type="entry name" value="PEPTIDASE_U32"/>
    <property type="match status" value="1"/>
</dbReference>
<name>A0A9D5JS94_9BACT</name>
<dbReference type="GO" id="GO:0008233">
    <property type="term" value="F:peptidase activity"/>
    <property type="evidence" value="ECO:0007669"/>
    <property type="project" value="UniProtKB-KW"/>
</dbReference>
<dbReference type="InterPro" id="IPR032525">
    <property type="entry name" value="Peptidase_U32_C"/>
</dbReference>
<protein>
    <submittedName>
        <fullName evidence="5">U32 family peptidase</fullName>
    </submittedName>
</protein>
<dbReference type="PANTHER" id="PTHR30217:SF6">
    <property type="entry name" value="TRNA HYDROXYLATION PROTEIN P"/>
    <property type="match status" value="1"/>
</dbReference>
<dbReference type="Gene3D" id="2.40.30.10">
    <property type="entry name" value="Translation factors"/>
    <property type="match status" value="1"/>
</dbReference>
<dbReference type="GO" id="GO:0006508">
    <property type="term" value="P:proteolysis"/>
    <property type="evidence" value="ECO:0007669"/>
    <property type="project" value="UniProtKB-KW"/>
</dbReference>
<dbReference type="AlphaFoldDB" id="A0A9D5JS94"/>
<dbReference type="EMBL" id="WJJP01000055">
    <property type="protein sequence ID" value="MBD3323319.1"/>
    <property type="molecule type" value="Genomic_DNA"/>
</dbReference>
<evidence type="ECO:0000259" key="4">
    <source>
        <dbReference type="Pfam" id="PF16325"/>
    </source>
</evidence>
<accession>A0A9D5JS94</accession>
<evidence type="ECO:0000256" key="3">
    <source>
        <dbReference type="ARBA" id="ARBA00038374"/>
    </source>
</evidence>
<keyword evidence="1" id="KW-0645">Protease</keyword>
<sequence>MTPQPELILPAGTLEKLQFACAYGADAVYAGLPQVSLRARTNSFTAAQLAEGIQYAHARGVKVFLTANIFARNLRLEPALQSLREVLRFAPDAVILSDPGLLLLARREFPDLEFHLSTQANTMNWAAVQFWHEQGIQRIILPRELSLEEIAAIHARVPSVDLEVFVHGAMCIAYSGRCLLSSYVAHRDANLGVCTNSCRWQYALRTPVLEERQRPGEYFPIQEDDHGTYILNSKDLCAVNHLDALWKAGVRGLKVEGRTKSVYYLAHIGRAYRKALDAIQRGNPLEPSVFEDIHATANRGFTPGFLIRVPEASRQNYELGSSRYTRYKFGAIVRRYDPAQQHAELEVKNRIAVGDTLEFITPHRTWTQQLRQMVDLSGNPLTVAHSGGQNVLISTEQQVEAPFTLVRVPYEP</sequence>
<proteinExistence type="inferred from homology"/>
<evidence type="ECO:0000256" key="2">
    <source>
        <dbReference type="ARBA" id="ARBA00022801"/>
    </source>
</evidence>
<evidence type="ECO:0000313" key="6">
    <source>
        <dbReference type="Proteomes" id="UP000649604"/>
    </source>
</evidence>
<gene>
    <name evidence="5" type="ORF">GF339_01975</name>
</gene>
<dbReference type="InterPro" id="IPR001539">
    <property type="entry name" value="Peptidase_U32"/>
</dbReference>
<feature type="domain" description="Peptidase family U32 C-terminal" evidence="4">
    <location>
        <begin position="326"/>
        <end position="400"/>
    </location>
</feature>
<dbReference type="PANTHER" id="PTHR30217">
    <property type="entry name" value="PEPTIDASE U32 FAMILY"/>
    <property type="match status" value="1"/>
</dbReference>
<organism evidence="5 6">
    <name type="scientific">candidate division KSB3 bacterium</name>
    <dbReference type="NCBI Taxonomy" id="2044937"/>
    <lineage>
        <taxon>Bacteria</taxon>
        <taxon>candidate division KSB3</taxon>
    </lineage>
</organism>
<evidence type="ECO:0000256" key="1">
    <source>
        <dbReference type="ARBA" id="ARBA00022670"/>
    </source>
</evidence>
<comment type="caution">
    <text evidence="5">The sequence shown here is derived from an EMBL/GenBank/DDBJ whole genome shotgun (WGS) entry which is preliminary data.</text>
</comment>
<reference evidence="5" key="1">
    <citation type="submission" date="2019-11" db="EMBL/GenBank/DDBJ databases">
        <title>Microbial mats filling the niche in hypersaline microbial mats.</title>
        <authorList>
            <person name="Wong H.L."/>
            <person name="Macleod F.I."/>
            <person name="White R.A. III"/>
            <person name="Burns B.P."/>
        </authorList>
    </citation>
    <scope>NUCLEOTIDE SEQUENCE</scope>
    <source>
        <strain evidence="5">Rbin_158</strain>
    </source>
</reference>
<dbReference type="InterPro" id="IPR051454">
    <property type="entry name" value="RNA/ubiquinone_mod_enzymes"/>
</dbReference>
<dbReference type="Proteomes" id="UP000649604">
    <property type="component" value="Unassembled WGS sequence"/>
</dbReference>
<comment type="similarity">
    <text evidence="3">Belongs to the peptidase U32 family.</text>
</comment>